<keyword evidence="1" id="KW-0732">Signal</keyword>
<dbReference type="EMBL" id="JAHRIP010041153">
    <property type="protein sequence ID" value="MEQ2296980.1"/>
    <property type="molecule type" value="Genomic_DNA"/>
</dbReference>
<evidence type="ECO:0000313" key="3">
    <source>
        <dbReference type="Proteomes" id="UP001469553"/>
    </source>
</evidence>
<protein>
    <submittedName>
        <fullName evidence="2">Uncharacterized protein</fullName>
    </submittedName>
</protein>
<comment type="caution">
    <text evidence="2">The sequence shown here is derived from an EMBL/GenBank/DDBJ whole genome shotgun (WGS) entry which is preliminary data.</text>
</comment>
<reference evidence="2 3" key="1">
    <citation type="submission" date="2021-06" db="EMBL/GenBank/DDBJ databases">
        <authorList>
            <person name="Palmer J.M."/>
        </authorList>
    </citation>
    <scope>NUCLEOTIDE SEQUENCE [LARGE SCALE GENOMIC DNA]</scope>
    <source>
        <strain evidence="2 3">AS_MEX2019</strain>
        <tissue evidence="2">Muscle</tissue>
    </source>
</reference>
<accession>A0ABV0YT01</accession>
<evidence type="ECO:0000256" key="1">
    <source>
        <dbReference type="SAM" id="SignalP"/>
    </source>
</evidence>
<feature type="chain" id="PRO_5045177922" evidence="1">
    <location>
        <begin position="22"/>
        <end position="100"/>
    </location>
</feature>
<dbReference type="Proteomes" id="UP001469553">
    <property type="component" value="Unassembled WGS sequence"/>
</dbReference>
<organism evidence="2 3">
    <name type="scientific">Ameca splendens</name>
    <dbReference type="NCBI Taxonomy" id="208324"/>
    <lineage>
        <taxon>Eukaryota</taxon>
        <taxon>Metazoa</taxon>
        <taxon>Chordata</taxon>
        <taxon>Craniata</taxon>
        <taxon>Vertebrata</taxon>
        <taxon>Euteleostomi</taxon>
        <taxon>Actinopterygii</taxon>
        <taxon>Neopterygii</taxon>
        <taxon>Teleostei</taxon>
        <taxon>Neoteleostei</taxon>
        <taxon>Acanthomorphata</taxon>
        <taxon>Ovalentaria</taxon>
        <taxon>Atherinomorphae</taxon>
        <taxon>Cyprinodontiformes</taxon>
        <taxon>Goodeidae</taxon>
        <taxon>Ameca</taxon>
    </lineage>
</organism>
<feature type="signal peptide" evidence="1">
    <location>
        <begin position="1"/>
        <end position="21"/>
    </location>
</feature>
<proteinExistence type="predicted"/>
<gene>
    <name evidence="2" type="ORF">AMECASPLE_030093</name>
</gene>
<sequence length="100" mass="10977">MLGHISLRIRLLLLGQSQVHAASRDIKGSLSVCVSRDERRYKHSSVECDQQGSRCTLRTTLCCVSRQGSQAALTRQPYTGDEMHYKGALDKEAVGQTGGN</sequence>
<keyword evidence="3" id="KW-1185">Reference proteome</keyword>
<evidence type="ECO:0000313" key="2">
    <source>
        <dbReference type="EMBL" id="MEQ2296980.1"/>
    </source>
</evidence>
<name>A0ABV0YT01_9TELE</name>